<organism evidence="9 10">
    <name type="scientific">Neodothiora populina</name>
    <dbReference type="NCBI Taxonomy" id="2781224"/>
    <lineage>
        <taxon>Eukaryota</taxon>
        <taxon>Fungi</taxon>
        <taxon>Dikarya</taxon>
        <taxon>Ascomycota</taxon>
        <taxon>Pezizomycotina</taxon>
        <taxon>Dothideomycetes</taxon>
        <taxon>Dothideomycetidae</taxon>
        <taxon>Dothideales</taxon>
        <taxon>Dothioraceae</taxon>
        <taxon>Neodothiora</taxon>
    </lineage>
</organism>
<evidence type="ECO:0000259" key="8">
    <source>
        <dbReference type="Pfam" id="PF13632"/>
    </source>
</evidence>
<evidence type="ECO:0000256" key="5">
    <source>
        <dbReference type="ARBA" id="ARBA00022989"/>
    </source>
</evidence>
<evidence type="ECO:0000256" key="7">
    <source>
        <dbReference type="SAM" id="Phobius"/>
    </source>
</evidence>
<dbReference type="InterPro" id="IPR050321">
    <property type="entry name" value="Glycosyltr_2/OpgH_subfam"/>
</dbReference>
<dbReference type="PANTHER" id="PTHR43867:SF2">
    <property type="entry name" value="CELLULOSE SYNTHASE CATALYTIC SUBUNIT A [UDP-FORMING]"/>
    <property type="match status" value="1"/>
</dbReference>
<proteinExistence type="predicted"/>
<reference evidence="9 10" key="1">
    <citation type="submission" date="2024-07" db="EMBL/GenBank/DDBJ databases">
        <title>Draft sequence of the Neodothiora populina.</title>
        <authorList>
            <person name="Drown D.D."/>
            <person name="Schuette U.S."/>
            <person name="Buechlein A.B."/>
            <person name="Rusch D.R."/>
            <person name="Winton L.W."/>
            <person name="Adams G.A."/>
        </authorList>
    </citation>
    <scope>NUCLEOTIDE SEQUENCE [LARGE SCALE GENOMIC DNA]</scope>
    <source>
        <strain evidence="9 10">CPC 39397</strain>
    </source>
</reference>
<evidence type="ECO:0000256" key="6">
    <source>
        <dbReference type="ARBA" id="ARBA00023136"/>
    </source>
</evidence>
<protein>
    <recommendedName>
        <fullName evidence="8">Glycosyltransferase 2-like domain-containing protein</fullName>
    </recommendedName>
</protein>
<dbReference type="SUPFAM" id="SSF53448">
    <property type="entry name" value="Nucleotide-diphospho-sugar transferases"/>
    <property type="match status" value="1"/>
</dbReference>
<evidence type="ECO:0000256" key="1">
    <source>
        <dbReference type="ARBA" id="ARBA00004141"/>
    </source>
</evidence>
<dbReference type="InterPro" id="IPR001969">
    <property type="entry name" value="Aspartic_peptidase_AS"/>
</dbReference>
<keyword evidence="4 7" id="KW-0812">Transmembrane</keyword>
<comment type="subcellular location">
    <subcellularLocation>
        <location evidence="1">Membrane</location>
        <topology evidence="1">Multi-pass membrane protein</topology>
    </subcellularLocation>
</comment>
<feature type="transmembrane region" description="Helical" evidence="7">
    <location>
        <begin position="456"/>
        <end position="480"/>
    </location>
</feature>
<dbReference type="PANTHER" id="PTHR43867">
    <property type="entry name" value="CELLULOSE SYNTHASE CATALYTIC SUBUNIT A [UDP-FORMING]"/>
    <property type="match status" value="1"/>
</dbReference>
<feature type="transmembrane region" description="Helical" evidence="7">
    <location>
        <begin position="36"/>
        <end position="57"/>
    </location>
</feature>
<evidence type="ECO:0000256" key="3">
    <source>
        <dbReference type="ARBA" id="ARBA00022679"/>
    </source>
</evidence>
<dbReference type="InterPro" id="IPR001173">
    <property type="entry name" value="Glyco_trans_2-like"/>
</dbReference>
<dbReference type="Pfam" id="PF13632">
    <property type="entry name" value="Glyco_trans_2_3"/>
    <property type="match status" value="1"/>
</dbReference>
<dbReference type="PROSITE" id="PS00141">
    <property type="entry name" value="ASP_PROTEASE"/>
    <property type="match status" value="1"/>
</dbReference>
<accession>A0ABR3P1W9</accession>
<keyword evidence="5 7" id="KW-1133">Transmembrane helix</keyword>
<sequence>MAILPAARRGSQHSRPSRFKRIVSIWTHYSDYVSAWLFDWTPFILVAAYYIACTALYTAASEQAIQVFYFFYMSVNFYVACCTVVEAFLGVSPLRDARAAAIRVEESGLFPSPDELMPIMDVVIVAYLPNERDIVKDQVNYALDEIVYPRDKLRVCLVYNTPKPIEPLETELEEMSEANPILKVIKVIGSKSKADNLNFFFTLDTGADITAIFDCDHFPHPHNPRWAAERFISDPTVDIVQGRCVVYNTDENWFTKMIAIEFDKIYAVSHPGRSRLFGFGLFCGSNGYWKTELLRPHKMHGHMLCEDIDSALRAYGKGRKAVHDMNVKSFEMAPTFWEAFWKQRMRWAQGWTQASIRHIAMIWTDPPQRKRTWSERYGLISLLFVREISYYLVTQHTCLLLSFVITGWPHNVGEFLRLVFFRYPLAEWFLFATVVCLLITLWITDLARSEFTSFKAMILFSILYTPYLILNATMGVYAHAREIIGYSSWNPTSRK</sequence>
<evidence type="ECO:0000313" key="9">
    <source>
        <dbReference type="EMBL" id="KAL1296788.1"/>
    </source>
</evidence>
<dbReference type="RefSeq" id="XP_069196470.1">
    <property type="nucleotide sequence ID" value="XM_069341909.1"/>
</dbReference>
<keyword evidence="3" id="KW-0808">Transferase</keyword>
<dbReference type="Proteomes" id="UP001562354">
    <property type="component" value="Unassembled WGS sequence"/>
</dbReference>
<keyword evidence="6 7" id="KW-0472">Membrane</keyword>
<dbReference type="CDD" id="cd06423">
    <property type="entry name" value="CESA_like"/>
    <property type="match status" value="1"/>
</dbReference>
<name>A0ABR3P1W9_9PEZI</name>
<keyword evidence="2" id="KW-0328">Glycosyltransferase</keyword>
<feature type="transmembrane region" description="Helical" evidence="7">
    <location>
        <begin position="425"/>
        <end position="444"/>
    </location>
</feature>
<dbReference type="InterPro" id="IPR029044">
    <property type="entry name" value="Nucleotide-diphossugar_trans"/>
</dbReference>
<dbReference type="EMBL" id="JBFMKM010000018">
    <property type="protein sequence ID" value="KAL1296788.1"/>
    <property type="molecule type" value="Genomic_DNA"/>
</dbReference>
<gene>
    <name evidence="9" type="ORF">AAFC00_000250</name>
</gene>
<keyword evidence="10" id="KW-1185">Reference proteome</keyword>
<feature type="transmembrane region" description="Helical" evidence="7">
    <location>
        <begin position="69"/>
        <end position="89"/>
    </location>
</feature>
<dbReference type="Gene3D" id="3.90.550.10">
    <property type="entry name" value="Spore Coat Polysaccharide Biosynthesis Protein SpsA, Chain A"/>
    <property type="match status" value="1"/>
</dbReference>
<feature type="domain" description="Glycosyltransferase 2-like" evidence="8">
    <location>
        <begin position="212"/>
        <end position="442"/>
    </location>
</feature>
<evidence type="ECO:0000313" key="10">
    <source>
        <dbReference type="Proteomes" id="UP001562354"/>
    </source>
</evidence>
<comment type="caution">
    <text evidence="9">The sequence shown here is derived from an EMBL/GenBank/DDBJ whole genome shotgun (WGS) entry which is preliminary data.</text>
</comment>
<feature type="transmembrane region" description="Helical" evidence="7">
    <location>
        <begin position="379"/>
        <end position="405"/>
    </location>
</feature>
<dbReference type="GeneID" id="95973953"/>
<evidence type="ECO:0000256" key="2">
    <source>
        <dbReference type="ARBA" id="ARBA00022676"/>
    </source>
</evidence>
<evidence type="ECO:0000256" key="4">
    <source>
        <dbReference type="ARBA" id="ARBA00022692"/>
    </source>
</evidence>